<evidence type="ECO:0000313" key="5">
    <source>
        <dbReference type="EMBL" id="CAF2159412.1"/>
    </source>
</evidence>
<dbReference type="SMART" id="SM00516">
    <property type="entry name" value="SEC14"/>
    <property type="match status" value="1"/>
</dbReference>
<evidence type="ECO:0000313" key="4">
    <source>
        <dbReference type="EMBL" id="CAF2151516.1"/>
    </source>
</evidence>
<dbReference type="GO" id="GO:0005096">
    <property type="term" value="F:GTPase activator activity"/>
    <property type="evidence" value="ECO:0007669"/>
    <property type="project" value="TreeGrafter"/>
</dbReference>
<name>A0A816YGK3_9BILA</name>
<accession>A0A816YGK3</accession>
<evidence type="ECO:0000259" key="1">
    <source>
        <dbReference type="PROSITE" id="PS50191"/>
    </source>
</evidence>
<dbReference type="PROSITE" id="PS50191">
    <property type="entry name" value="CRAL_TRIO"/>
    <property type="match status" value="1"/>
</dbReference>
<comment type="caution">
    <text evidence="5">The sequence shown here is derived from an EMBL/GenBank/DDBJ whole genome shotgun (WGS) entry which is preliminary data.</text>
</comment>
<dbReference type="InterPro" id="IPR000198">
    <property type="entry name" value="RhoGAP_dom"/>
</dbReference>
<dbReference type="Proteomes" id="UP000663855">
    <property type="component" value="Unassembled WGS sequence"/>
</dbReference>
<evidence type="ECO:0000259" key="2">
    <source>
        <dbReference type="PROSITE" id="PS50238"/>
    </source>
</evidence>
<dbReference type="EMBL" id="CAJNRF010013738">
    <property type="protein sequence ID" value="CAF2151516.1"/>
    <property type="molecule type" value="Genomic_DNA"/>
</dbReference>
<dbReference type="Proteomes" id="UP000663824">
    <property type="component" value="Unassembled WGS sequence"/>
</dbReference>
<dbReference type="InterPro" id="IPR036865">
    <property type="entry name" value="CRAL-TRIO_dom_sf"/>
</dbReference>
<dbReference type="GO" id="GO:0005737">
    <property type="term" value="C:cytoplasm"/>
    <property type="evidence" value="ECO:0007669"/>
    <property type="project" value="TreeGrafter"/>
</dbReference>
<sequence length="529" mass="60947">MSSVRDDATDLNSDTVLVQSSSDVAQTDDHQTLNNTHYHMIQSMDSDLQNETPMNLLPADKHPFWQSSAENHASIEDTPQLEYDEHDIHLIADREIDDDYELEYDITAPTLGDTTTKQGIIKGNITSDGIIDDDFESELGGRETTEFHDTEGVDYHLMQKIADYGIIELCGEDKFGRKTIVCSACRLPHENIIKNSEFKTVNKFYDCLLKYILITFDQYVDMDYVIIYFHHGLCSYNRPAYGWLLSAYFNIDRKYKKNLKALYIVHPTKWIKFLWPLLRSIISSKFSSKVIYINRLGQLVEYVHMENIEIPTEVKSIDPIIPIEVPPLELRPSMKFHVSLQFLLDHEHGEIVPIVIRETIDYVKSCGLNEPGIFRRTTSVLLIKQIQEKYNAGETVVFQQYADVHLAACVLKTFLRDLTEPLLTYHLYPEIIGLSGTLKLHNQVQVIRDLIIEKLPARNYHVLKYLTEFLNLISIYCDTNLMTTKNLSVVFGPNLAWSDDVHMNTLANITLINTVTEILIAHYTEIFLK</sequence>
<dbReference type="AlphaFoldDB" id="A0A816YGK3"/>
<evidence type="ECO:0000313" key="6">
    <source>
        <dbReference type="Proteomes" id="UP000663824"/>
    </source>
</evidence>
<dbReference type="Gene3D" id="1.10.555.10">
    <property type="entry name" value="Rho GTPase activation protein"/>
    <property type="match status" value="1"/>
</dbReference>
<dbReference type="SMART" id="SM00324">
    <property type="entry name" value="RhoGAP"/>
    <property type="match status" value="1"/>
</dbReference>
<dbReference type="SUPFAM" id="SSF52087">
    <property type="entry name" value="CRAL/TRIO domain"/>
    <property type="match status" value="1"/>
</dbReference>
<gene>
    <name evidence="3" type="ORF">CJN711_LOCUS26430</name>
    <name evidence="5" type="ORF">MBJ925_LOCUS32871</name>
    <name evidence="4" type="ORF">WKI299_LOCUS30397</name>
</gene>
<dbReference type="SUPFAM" id="SSF48350">
    <property type="entry name" value="GTPase activation domain, GAP"/>
    <property type="match status" value="1"/>
</dbReference>
<evidence type="ECO:0000313" key="3">
    <source>
        <dbReference type="EMBL" id="CAF1485974.1"/>
    </source>
</evidence>
<organism evidence="5 6">
    <name type="scientific">Rotaria magnacalcarata</name>
    <dbReference type="NCBI Taxonomy" id="392030"/>
    <lineage>
        <taxon>Eukaryota</taxon>
        <taxon>Metazoa</taxon>
        <taxon>Spiralia</taxon>
        <taxon>Gnathifera</taxon>
        <taxon>Rotifera</taxon>
        <taxon>Eurotatoria</taxon>
        <taxon>Bdelloidea</taxon>
        <taxon>Philodinida</taxon>
        <taxon>Philodinidae</taxon>
        <taxon>Rotaria</taxon>
    </lineage>
</organism>
<dbReference type="PANTHER" id="PTHR45808">
    <property type="entry name" value="RHO GTPASE-ACTIVATING PROTEIN 68F"/>
    <property type="match status" value="1"/>
</dbReference>
<dbReference type="CDD" id="cd00170">
    <property type="entry name" value="SEC14"/>
    <property type="match status" value="1"/>
</dbReference>
<dbReference type="Pfam" id="PF13716">
    <property type="entry name" value="CRAL_TRIO_2"/>
    <property type="match status" value="1"/>
</dbReference>
<protein>
    <submittedName>
        <fullName evidence="5">Uncharacterized protein</fullName>
    </submittedName>
</protein>
<feature type="domain" description="CRAL-TRIO" evidence="1">
    <location>
        <begin position="157"/>
        <end position="322"/>
    </location>
</feature>
<dbReference type="PANTHER" id="PTHR45808:SF2">
    <property type="entry name" value="RHO GTPASE-ACTIVATING PROTEIN 68F"/>
    <property type="match status" value="1"/>
</dbReference>
<dbReference type="EMBL" id="CAJNRE010017984">
    <property type="protein sequence ID" value="CAF2159412.1"/>
    <property type="molecule type" value="Genomic_DNA"/>
</dbReference>
<reference evidence="5" key="1">
    <citation type="submission" date="2021-02" db="EMBL/GenBank/DDBJ databases">
        <authorList>
            <person name="Nowell W R."/>
        </authorList>
    </citation>
    <scope>NUCLEOTIDE SEQUENCE</scope>
</reference>
<dbReference type="InterPro" id="IPR008936">
    <property type="entry name" value="Rho_GTPase_activation_prot"/>
</dbReference>
<dbReference type="Pfam" id="PF00620">
    <property type="entry name" value="RhoGAP"/>
    <property type="match status" value="1"/>
</dbReference>
<dbReference type="PROSITE" id="PS50238">
    <property type="entry name" value="RHOGAP"/>
    <property type="match status" value="1"/>
</dbReference>
<dbReference type="GO" id="GO:0007264">
    <property type="term" value="P:small GTPase-mediated signal transduction"/>
    <property type="evidence" value="ECO:0007669"/>
    <property type="project" value="TreeGrafter"/>
</dbReference>
<feature type="domain" description="Rho-GAP" evidence="2">
    <location>
        <begin position="338"/>
        <end position="527"/>
    </location>
</feature>
<dbReference type="InterPro" id="IPR001251">
    <property type="entry name" value="CRAL-TRIO_dom"/>
</dbReference>
<dbReference type="EMBL" id="CAJNOV010012460">
    <property type="protein sequence ID" value="CAF1485974.1"/>
    <property type="molecule type" value="Genomic_DNA"/>
</dbReference>
<dbReference type="Gene3D" id="3.40.525.10">
    <property type="entry name" value="CRAL-TRIO lipid binding domain"/>
    <property type="match status" value="1"/>
</dbReference>
<proteinExistence type="predicted"/>
<dbReference type="Proteomes" id="UP000663856">
    <property type="component" value="Unassembled WGS sequence"/>
</dbReference>